<organism evidence="3 4">
    <name type="scientific">Williamsia serinedens</name>
    <dbReference type="NCBI Taxonomy" id="391736"/>
    <lineage>
        <taxon>Bacteria</taxon>
        <taxon>Bacillati</taxon>
        <taxon>Actinomycetota</taxon>
        <taxon>Actinomycetes</taxon>
        <taxon>Mycobacteriales</taxon>
        <taxon>Nocardiaceae</taxon>
        <taxon>Williamsia</taxon>
    </lineage>
</organism>
<feature type="transmembrane region" description="Helical" evidence="1">
    <location>
        <begin position="141"/>
        <end position="164"/>
    </location>
</feature>
<feature type="transmembrane region" description="Helical" evidence="1">
    <location>
        <begin position="111"/>
        <end position="129"/>
    </location>
</feature>
<accession>A0ABT1GYN6</accession>
<keyword evidence="1" id="KW-1133">Transmembrane helix</keyword>
<keyword evidence="1" id="KW-0472">Membrane</keyword>
<dbReference type="Proteomes" id="UP001205740">
    <property type="component" value="Unassembled WGS sequence"/>
</dbReference>
<name>A0ABT1GYN6_9NOCA</name>
<evidence type="ECO:0000313" key="3">
    <source>
        <dbReference type="EMBL" id="MCP2159393.1"/>
    </source>
</evidence>
<comment type="caution">
    <text evidence="3">The sequence shown here is derived from an EMBL/GenBank/DDBJ whole genome shotgun (WGS) entry which is preliminary data.</text>
</comment>
<protein>
    <submittedName>
        <fullName evidence="3">Membrane protein</fullName>
    </submittedName>
</protein>
<evidence type="ECO:0000259" key="2">
    <source>
        <dbReference type="Pfam" id="PF09990"/>
    </source>
</evidence>
<evidence type="ECO:0000313" key="4">
    <source>
        <dbReference type="Proteomes" id="UP001205740"/>
    </source>
</evidence>
<feature type="transmembrane region" description="Helical" evidence="1">
    <location>
        <begin position="82"/>
        <end position="99"/>
    </location>
</feature>
<dbReference type="EMBL" id="JAMTCG010000001">
    <property type="protein sequence ID" value="MCP2159393.1"/>
    <property type="molecule type" value="Genomic_DNA"/>
</dbReference>
<gene>
    <name evidence="3" type="ORF">LX12_000557</name>
</gene>
<keyword evidence="1" id="KW-0812">Transmembrane</keyword>
<keyword evidence="4" id="KW-1185">Reference proteome</keyword>
<sequence length="178" mass="17641">MTGGSPIGRVLAAAEGLSSLDGVASTVSRLLSPVLSGGLGDVLRGSWLGHPLHPVLVTVPIGAWTAVPLFDLTGQPVAAQRLTALGLAAAVPAATAGLAEYTTLDAPQRRVALVHASTNSVAVTALAASMVARSRDLTGRALALTIVGLGVTGVSGALGGHLSYVQAAGVQRESRPSA</sequence>
<evidence type="ECO:0000256" key="1">
    <source>
        <dbReference type="SAM" id="Phobius"/>
    </source>
</evidence>
<proteinExistence type="predicted"/>
<feature type="domain" description="DUF2231" evidence="2">
    <location>
        <begin position="49"/>
        <end position="171"/>
    </location>
</feature>
<dbReference type="RefSeq" id="WP_253652964.1">
    <property type="nucleotide sequence ID" value="NZ_BAAAOE010000004.1"/>
</dbReference>
<reference evidence="3 4" key="1">
    <citation type="submission" date="2022-06" db="EMBL/GenBank/DDBJ databases">
        <title>Genomic Encyclopedia of Archaeal and Bacterial Type Strains, Phase II (KMG-II): from individual species to whole genera.</title>
        <authorList>
            <person name="Goeker M."/>
        </authorList>
    </citation>
    <scope>NUCLEOTIDE SEQUENCE [LARGE SCALE GENOMIC DNA]</scope>
    <source>
        <strain evidence="3 4">DSM 45037</strain>
    </source>
</reference>
<dbReference type="Pfam" id="PF09990">
    <property type="entry name" value="DUF2231"/>
    <property type="match status" value="1"/>
</dbReference>
<dbReference type="InterPro" id="IPR019251">
    <property type="entry name" value="DUF2231_TM"/>
</dbReference>